<dbReference type="eggNOG" id="arCOG02862">
    <property type="taxonomic scope" value="Archaea"/>
</dbReference>
<feature type="transmembrane region" description="Helical" evidence="1">
    <location>
        <begin position="80"/>
        <end position="98"/>
    </location>
</feature>
<dbReference type="AlphaFoldDB" id="F4G0C9"/>
<sequence length="181" mass="19921">MAEKQLNSGNSTRMEYLFPIRFAVGWMFLDGGLRKAVLKPAKLDPNSSSFVGGKLVNFLPHSGPFKSLLLMTLENRSLDVSFLTAFSYIEIIAGLLLVLGLLTRLAALASLFMSVGFAPAYWLGSTCEDEWQIGALLTAGSIVLMLTASGRVMGLDKFLYERLGDRPISKKVPILNMIKLW</sequence>
<dbReference type="PATRIC" id="fig|1006006.8.peg.1719"/>
<dbReference type="HOGENOM" id="CLU_1544122_0_0_2"/>
<feature type="transmembrane region" description="Helical" evidence="1">
    <location>
        <begin position="131"/>
        <end position="153"/>
    </location>
</feature>
<dbReference type="InterPro" id="IPR053663">
    <property type="entry name" value="TQO_large_subunit"/>
</dbReference>
<feature type="transmembrane region" description="Helical" evidence="1">
    <location>
        <begin position="105"/>
        <end position="125"/>
    </location>
</feature>
<protein>
    <submittedName>
        <fullName evidence="3">TQO small subunit DoxD</fullName>
    </submittedName>
</protein>
<keyword evidence="1" id="KW-0812">Transmembrane</keyword>
<dbReference type="Pfam" id="PF04173">
    <property type="entry name" value="DoxD"/>
    <property type="match status" value="1"/>
</dbReference>
<dbReference type="Proteomes" id="UP000007812">
    <property type="component" value="Chromosome"/>
</dbReference>
<feature type="domain" description="TQO small subunit DoxD" evidence="2">
    <location>
        <begin position="16"/>
        <end position="181"/>
    </location>
</feature>
<reference evidence="3 4" key="1">
    <citation type="journal article" date="2011" name="J. Bacteriol.">
        <title>Complete genome sequence of Metallosphaera cuprina, a metal sulfide-oxidizing archaeon from a hot spring.</title>
        <authorList>
            <person name="Liu L.J."/>
            <person name="You X.Y."/>
            <person name="Zheng H."/>
            <person name="Wang S."/>
            <person name="Jiang C.Y."/>
            <person name="Liu S.J."/>
        </authorList>
    </citation>
    <scope>NUCLEOTIDE SEQUENCE [LARGE SCALE GENOMIC DNA]</scope>
    <source>
        <strain evidence="3 4">Ar-4</strain>
    </source>
</reference>
<dbReference type="KEGG" id="mcn:Mcup_1713"/>
<dbReference type="OrthoDB" id="199518at2157"/>
<dbReference type="STRING" id="1006006.Mcup_1713"/>
<keyword evidence="1" id="KW-1133">Transmembrane helix</keyword>
<keyword evidence="1" id="KW-0472">Membrane</keyword>
<accession>F4G0C9</accession>
<evidence type="ECO:0000313" key="3">
    <source>
        <dbReference type="EMBL" id="AEB95816.1"/>
    </source>
</evidence>
<dbReference type="InterPro" id="IPR007301">
    <property type="entry name" value="DoxD"/>
</dbReference>
<evidence type="ECO:0000256" key="1">
    <source>
        <dbReference type="SAM" id="Phobius"/>
    </source>
</evidence>
<dbReference type="RefSeq" id="WP_013738314.1">
    <property type="nucleotide sequence ID" value="NC_015435.1"/>
</dbReference>
<proteinExistence type="predicted"/>
<keyword evidence="4" id="KW-1185">Reference proteome</keyword>
<organism evidence="3 4">
    <name type="scientific">Metallosphaera cuprina (strain Ar-4)</name>
    <dbReference type="NCBI Taxonomy" id="1006006"/>
    <lineage>
        <taxon>Archaea</taxon>
        <taxon>Thermoproteota</taxon>
        <taxon>Thermoprotei</taxon>
        <taxon>Sulfolobales</taxon>
        <taxon>Sulfolobaceae</taxon>
        <taxon>Metallosphaera</taxon>
    </lineage>
</organism>
<dbReference type="EMBL" id="CP002656">
    <property type="protein sequence ID" value="AEB95816.1"/>
    <property type="molecule type" value="Genomic_DNA"/>
</dbReference>
<evidence type="ECO:0000259" key="2">
    <source>
        <dbReference type="Pfam" id="PF04173"/>
    </source>
</evidence>
<evidence type="ECO:0000313" key="4">
    <source>
        <dbReference type="Proteomes" id="UP000007812"/>
    </source>
</evidence>
<dbReference type="GeneID" id="10493902"/>
<name>F4G0C9_METCR</name>
<gene>
    <name evidence="3" type="ordered locus">Mcup_1713</name>
</gene>
<dbReference type="NCBIfam" id="NF041179">
    <property type="entry name" value="TQO_large_DoxD"/>
    <property type="match status" value="1"/>
</dbReference>